<dbReference type="Proteomes" id="UP001642360">
    <property type="component" value="Unassembled WGS sequence"/>
</dbReference>
<dbReference type="InterPro" id="IPR044839">
    <property type="entry name" value="NDR1-like"/>
</dbReference>
<proteinExistence type="predicted"/>
<evidence type="ECO:0000256" key="2">
    <source>
        <dbReference type="ARBA" id="ARBA00023136"/>
    </source>
</evidence>
<dbReference type="EMBL" id="CAUOFW020002014">
    <property type="protein sequence ID" value="CAK9150285.1"/>
    <property type="molecule type" value="Genomic_DNA"/>
</dbReference>
<dbReference type="PANTHER" id="PTHR31415">
    <property type="entry name" value="OS05G0367900 PROTEIN"/>
    <property type="match status" value="1"/>
</dbReference>
<feature type="transmembrane region" description="Helical" evidence="3">
    <location>
        <begin position="12"/>
        <end position="31"/>
    </location>
</feature>
<organism evidence="4 5">
    <name type="scientific">Ilex paraguariensis</name>
    <name type="common">yerba mate</name>
    <dbReference type="NCBI Taxonomy" id="185542"/>
    <lineage>
        <taxon>Eukaryota</taxon>
        <taxon>Viridiplantae</taxon>
        <taxon>Streptophyta</taxon>
        <taxon>Embryophyta</taxon>
        <taxon>Tracheophyta</taxon>
        <taxon>Spermatophyta</taxon>
        <taxon>Magnoliopsida</taxon>
        <taxon>eudicotyledons</taxon>
        <taxon>Gunneridae</taxon>
        <taxon>Pentapetalae</taxon>
        <taxon>asterids</taxon>
        <taxon>campanulids</taxon>
        <taxon>Aquifoliales</taxon>
        <taxon>Aquifoliaceae</taxon>
        <taxon>Ilex</taxon>
    </lineage>
</organism>
<reference evidence="4 5" key="1">
    <citation type="submission" date="2024-02" db="EMBL/GenBank/DDBJ databases">
        <authorList>
            <person name="Vignale AGUSTIN F."/>
            <person name="Sosa J E."/>
            <person name="Modenutti C."/>
        </authorList>
    </citation>
    <scope>NUCLEOTIDE SEQUENCE [LARGE SCALE GENOMIC DNA]</scope>
</reference>
<dbReference type="PANTHER" id="PTHR31415:SF52">
    <property type="entry name" value="LATE EMBRYOGENESIS ABUNDANT (LEA) HYDROXYPROLINE-RICH GLYCOPROTEIN FAMILY-RELATED"/>
    <property type="match status" value="1"/>
</dbReference>
<keyword evidence="3" id="KW-1133">Transmembrane helix</keyword>
<keyword evidence="5" id="KW-1185">Reference proteome</keyword>
<keyword evidence="2 3" id="KW-0472">Membrane</keyword>
<accession>A0ABC8S3C4</accession>
<comment type="caution">
    <text evidence="4">The sequence shown here is derived from an EMBL/GenBank/DDBJ whole genome shotgun (WGS) entry which is preliminary data.</text>
</comment>
<dbReference type="GO" id="GO:0016020">
    <property type="term" value="C:membrane"/>
    <property type="evidence" value="ECO:0007669"/>
    <property type="project" value="UniProtKB-SubCell"/>
</dbReference>
<gene>
    <name evidence="4" type="ORF">ILEXP_LOCUS18426</name>
</gene>
<keyword evidence="3" id="KW-0812">Transmembrane</keyword>
<protein>
    <recommendedName>
        <fullName evidence="6">Protein NDR1-like</fullName>
    </recommendedName>
</protein>
<comment type="subcellular location">
    <subcellularLocation>
        <location evidence="1">Membrane</location>
    </subcellularLocation>
</comment>
<dbReference type="AlphaFoldDB" id="A0ABC8S3C4"/>
<evidence type="ECO:0000256" key="1">
    <source>
        <dbReference type="ARBA" id="ARBA00004370"/>
    </source>
</evidence>
<sequence>MSDSDGGGCCRCCCSFILTSGLTALFLWLSLRTSNPKCSIQNFYVPALNKTLNSTTNHTIFFDLKLDNTNKDKGVHYDAVNLTFYYGPNVSFLIGNYTVHGFYQGHGKNTHRKYLLDTRGVPWDEALKAVSNGSLAVFRVDLVTAVRFRIIGFKTKRHKLDLKANVEVDGTGDKLKKKKGIRLKSGAPELDCYHARVVLSVILSAFVLLL</sequence>
<evidence type="ECO:0008006" key="6">
    <source>
        <dbReference type="Google" id="ProtNLM"/>
    </source>
</evidence>
<evidence type="ECO:0000256" key="3">
    <source>
        <dbReference type="SAM" id="Phobius"/>
    </source>
</evidence>
<evidence type="ECO:0000313" key="5">
    <source>
        <dbReference type="Proteomes" id="UP001642360"/>
    </source>
</evidence>
<evidence type="ECO:0000313" key="4">
    <source>
        <dbReference type="EMBL" id="CAK9150285.1"/>
    </source>
</evidence>
<name>A0ABC8S3C4_9AQUA</name>